<dbReference type="PANTHER" id="PTHR21496:SF23">
    <property type="entry name" value="3-PHENYLPROPIONATE_CINNAMIC ACID DIOXYGENASE FERREDOXIN SUBUNIT"/>
    <property type="match status" value="1"/>
</dbReference>
<dbReference type="OrthoDB" id="9800776at2"/>
<gene>
    <name evidence="6" type="ORF">CCS01_11075</name>
</gene>
<evidence type="ECO:0000256" key="4">
    <source>
        <dbReference type="ARBA" id="ARBA00023014"/>
    </source>
</evidence>
<dbReference type="PANTHER" id="PTHR21496">
    <property type="entry name" value="FERREDOXIN-RELATED"/>
    <property type="match status" value="1"/>
</dbReference>
<organism evidence="6 7">
    <name type="scientific">Rhodopila globiformis</name>
    <name type="common">Rhodopseudomonas globiformis</name>
    <dbReference type="NCBI Taxonomy" id="1071"/>
    <lineage>
        <taxon>Bacteria</taxon>
        <taxon>Pseudomonadati</taxon>
        <taxon>Pseudomonadota</taxon>
        <taxon>Alphaproteobacteria</taxon>
        <taxon>Acetobacterales</taxon>
        <taxon>Acetobacteraceae</taxon>
        <taxon>Rhodopila</taxon>
    </lineage>
</organism>
<reference evidence="6 7" key="1">
    <citation type="journal article" date="2018" name="Arch. Microbiol.">
        <title>New insights into the metabolic potential of the phototrophic purple bacterium Rhodopila globiformis DSM 161(T) from its draft genome sequence and evidence for a vanadium-dependent nitrogenase.</title>
        <authorList>
            <person name="Imhoff J.F."/>
            <person name="Rahn T."/>
            <person name="Kunzel S."/>
            <person name="Neulinger S.C."/>
        </authorList>
    </citation>
    <scope>NUCLEOTIDE SEQUENCE [LARGE SCALE GENOMIC DNA]</scope>
    <source>
        <strain evidence="6 7">DSM 161</strain>
    </source>
</reference>
<comment type="caution">
    <text evidence="6">The sequence shown here is derived from an EMBL/GenBank/DDBJ whole genome shotgun (WGS) entry which is preliminary data.</text>
</comment>
<dbReference type="InterPro" id="IPR017941">
    <property type="entry name" value="Rieske_2Fe-2S"/>
</dbReference>
<evidence type="ECO:0000313" key="6">
    <source>
        <dbReference type="EMBL" id="PPQ34405.1"/>
    </source>
</evidence>
<dbReference type="InterPro" id="IPR036922">
    <property type="entry name" value="Rieske_2Fe-2S_sf"/>
</dbReference>
<dbReference type="Pfam" id="PF00355">
    <property type="entry name" value="Rieske"/>
    <property type="match status" value="1"/>
</dbReference>
<dbReference type="Gene3D" id="2.102.10.10">
    <property type="entry name" value="Rieske [2Fe-2S] iron-sulphur domain"/>
    <property type="match status" value="1"/>
</dbReference>
<keyword evidence="1" id="KW-0001">2Fe-2S</keyword>
<sequence>MSRHVVASVEELPPGSRKIVSVKGREIGIFRIGDDFFGLINRCPHQGAPLCRGEIVSRLVAPMPGDYRLTRSGEMIRCPWHCWEFDIRTGQSLCDPNSVQARAFDVAVEPGKAVAEGPFVAESVKVTVEDLYVVVTV</sequence>
<keyword evidence="2" id="KW-0479">Metal-binding</keyword>
<evidence type="ECO:0000313" key="7">
    <source>
        <dbReference type="Proteomes" id="UP000239724"/>
    </source>
</evidence>
<dbReference type="EMBL" id="NHRY01000113">
    <property type="protein sequence ID" value="PPQ34405.1"/>
    <property type="molecule type" value="Genomic_DNA"/>
</dbReference>
<keyword evidence="3" id="KW-0408">Iron</keyword>
<dbReference type="AlphaFoldDB" id="A0A2S6NIL9"/>
<evidence type="ECO:0000256" key="1">
    <source>
        <dbReference type="ARBA" id="ARBA00022714"/>
    </source>
</evidence>
<feature type="domain" description="Rieske" evidence="5">
    <location>
        <begin position="4"/>
        <end position="115"/>
    </location>
</feature>
<dbReference type="Proteomes" id="UP000239724">
    <property type="component" value="Unassembled WGS sequence"/>
</dbReference>
<dbReference type="GO" id="GO:0051537">
    <property type="term" value="F:2 iron, 2 sulfur cluster binding"/>
    <property type="evidence" value="ECO:0007669"/>
    <property type="project" value="UniProtKB-KW"/>
</dbReference>
<protein>
    <submittedName>
        <fullName evidence="6">2Fe-2S ferredoxin</fullName>
    </submittedName>
</protein>
<evidence type="ECO:0000256" key="2">
    <source>
        <dbReference type="ARBA" id="ARBA00022723"/>
    </source>
</evidence>
<keyword evidence="4" id="KW-0411">Iron-sulfur</keyword>
<proteinExistence type="predicted"/>
<evidence type="ECO:0000256" key="3">
    <source>
        <dbReference type="ARBA" id="ARBA00023004"/>
    </source>
</evidence>
<dbReference type="GO" id="GO:0046872">
    <property type="term" value="F:metal ion binding"/>
    <property type="evidence" value="ECO:0007669"/>
    <property type="project" value="UniProtKB-KW"/>
</dbReference>
<name>A0A2S6NIL9_RHOGL</name>
<dbReference type="RefSeq" id="WP_104518915.1">
    <property type="nucleotide sequence ID" value="NZ_NHRY01000113.1"/>
</dbReference>
<evidence type="ECO:0000259" key="5">
    <source>
        <dbReference type="PROSITE" id="PS51296"/>
    </source>
</evidence>
<dbReference type="PROSITE" id="PS51296">
    <property type="entry name" value="RIESKE"/>
    <property type="match status" value="1"/>
</dbReference>
<keyword evidence="7" id="KW-1185">Reference proteome</keyword>
<accession>A0A2S6NIL9</accession>
<dbReference type="SUPFAM" id="SSF50022">
    <property type="entry name" value="ISP domain"/>
    <property type="match status" value="1"/>
</dbReference>